<name>A0A7M2QMA3_9ZZZZ</name>
<evidence type="ECO:0000313" key="2">
    <source>
        <dbReference type="EMBL" id="QOV05668.1"/>
    </source>
</evidence>
<dbReference type="AlphaFoldDB" id="A0A7M2QMA3"/>
<evidence type="ECO:0000256" key="1">
    <source>
        <dbReference type="SAM" id="MobiDB-lite"/>
    </source>
</evidence>
<protein>
    <submittedName>
        <fullName evidence="2">Uncharacterized protein</fullName>
    </submittedName>
</protein>
<accession>A0A7M2QMA3</accession>
<organism evidence="2">
    <name type="scientific">feces metagenome</name>
    <dbReference type="NCBI Taxonomy" id="1861841"/>
    <lineage>
        <taxon>unclassified sequences</taxon>
        <taxon>metagenomes</taxon>
        <taxon>organismal metagenomes</taxon>
    </lineage>
</organism>
<proteinExistence type="predicted"/>
<sequence>MTSGMKDAATELARYSMPAGQADQRMAESRAVRAALGFDPDGDNVSPIDLVNRINALRNESKALGVEEFMETIGTPYAERDDGSYEDGFNRSVEVAREKAALFIANCREGAL</sequence>
<feature type="region of interest" description="Disordered" evidence="1">
    <location>
        <begin position="1"/>
        <end position="21"/>
    </location>
</feature>
<reference evidence="2" key="1">
    <citation type="submission" date="2020-09" db="EMBL/GenBank/DDBJ databases">
        <authorList>
            <person name="Eze J.U."/>
            <person name="Rahube T.O."/>
        </authorList>
    </citation>
    <scope>NUCLEOTIDE SEQUENCE</scope>
</reference>
<dbReference type="EMBL" id="MT993629">
    <property type="protein sequence ID" value="QOV05668.1"/>
    <property type="molecule type" value="Genomic_DNA"/>
</dbReference>